<feature type="signal peptide" evidence="9">
    <location>
        <begin position="1"/>
        <end position="20"/>
    </location>
</feature>
<name>K4G0D5_CALMI</name>
<dbReference type="SUPFAM" id="SSF89890">
    <property type="entry name" value="Proguanylin"/>
    <property type="match status" value="1"/>
</dbReference>
<dbReference type="PIRSF" id="PIRSF001849">
    <property type="entry name" value="Guanylin"/>
    <property type="match status" value="1"/>
</dbReference>
<keyword evidence="3" id="KW-0964">Secreted</keyword>
<feature type="disulfide bond" evidence="8">
    <location>
        <begin position="97"/>
        <end position="105"/>
    </location>
</feature>
<evidence type="ECO:0000256" key="9">
    <source>
        <dbReference type="SAM" id="SignalP"/>
    </source>
</evidence>
<keyword evidence="5 8" id="KW-1015">Disulfide bond</keyword>
<dbReference type="EMBL" id="JX052848">
    <property type="protein sequence ID" value="AFK11076.1"/>
    <property type="molecule type" value="mRNA"/>
</dbReference>
<evidence type="ECO:0000313" key="10">
    <source>
        <dbReference type="EMBL" id="AFK11076.1"/>
    </source>
</evidence>
<accession>K4G0D5</accession>
<feature type="chain" id="PRO_5003878494" description="Guanylate cyclase activator 2B" evidence="9">
    <location>
        <begin position="21"/>
        <end position="106"/>
    </location>
</feature>
<comment type="subcellular location">
    <subcellularLocation>
        <location evidence="1">Secreted</location>
    </subcellularLocation>
</comment>
<dbReference type="Pfam" id="PF02058">
    <property type="entry name" value="Guanylin"/>
    <property type="match status" value="1"/>
</dbReference>
<dbReference type="Gene3D" id="3.90.1450.10">
    <property type="entry name" value="Guanylin"/>
    <property type="match status" value="1"/>
</dbReference>
<proteinExistence type="evidence at transcript level"/>
<evidence type="ECO:0000256" key="7">
    <source>
        <dbReference type="ARBA" id="ARBA00041176"/>
    </source>
</evidence>
<evidence type="ECO:0000256" key="5">
    <source>
        <dbReference type="ARBA" id="ARBA00023157"/>
    </source>
</evidence>
<dbReference type="AlphaFoldDB" id="K4G0D5"/>
<dbReference type="GO" id="GO:0030250">
    <property type="term" value="F:guanylate cyclase activator activity"/>
    <property type="evidence" value="ECO:0007669"/>
    <property type="project" value="InterPro"/>
</dbReference>
<evidence type="ECO:0000256" key="2">
    <source>
        <dbReference type="ARBA" id="ARBA00009883"/>
    </source>
</evidence>
<evidence type="ECO:0000256" key="1">
    <source>
        <dbReference type="ARBA" id="ARBA00004613"/>
    </source>
</evidence>
<evidence type="ECO:0000256" key="8">
    <source>
        <dbReference type="PIRSR" id="PIRSR001849-50"/>
    </source>
</evidence>
<dbReference type="PRINTS" id="PR00774">
    <property type="entry name" value="GUANYLIN"/>
</dbReference>
<reference evidence="10" key="1">
    <citation type="journal article" date="2012" name="PLoS ONE">
        <title>Sequencing and Analysis of Full-Length cDNAs, 5'-ESTs and 3'-ESTs from a Cartilaginous Fish, the Elephant Shark (Callorhinchus milii).</title>
        <authorList>
            <person name="Tan Y.Y."/>
            <person name="Kodzius R."/>
            <person name="Tay B.H."/>
            <person name="Tay A."/>
            <person name="Brenner S."/>
            <person name="Venkatesh B."/>
        </authorList>
    </citation>
    <scope>NUCLEOTIDE SEQUENCE</scope>
    <source>
        <tissue evidence="10">Kidney</tissue>
    </source>
</reference>
<dbReference type="GO" id="GO:0005576">
    <property type="term" value="C:extracellular region"/>
    <property type="evidence" value="ECO:0007669"/>
    <property type="project" value="UniProtKB-SubCell"/>
</dbReference>
<feature type="disulfide bond" evidence="8">
    <location>
        <begin position="94"/>
        <end position="102"/>
    </location>
</feature>
<dbReference type="InterPro" id="IPR036382">
    <property type="entry name" value="Guanylin_sf"/>
</dbReference>
<sequence>MKTLFAITLIILCLSGHLESILIKFGDLEFTVDDAMKLKDVIGEEKEFGHKMEGILNLCKEPTLPANFKPICQKNDAPQVFSTLYDIASNPYPCDICSFAVCTGCT</sequence>
<dbReference type="PANTHER" id="PTHR11318">
    <property type="entry name" value="GUANYLIN FAMILY MEMBER"/>
    <property type="match status" value="1"/>
</dbReference>
<keyword evidence="4 9" id="KW-0732">Signal</keyword>
<organism evidence="10">
    <name type="scientific">Callorhinchus milii</name>
    <name type="common">Ghost shark</name>
    <dbReference type="NCBI Taxonomy" id="7868"/>
    <lineage>
        <taxon>Eukaryota</taxon>
        <taxon>Metazoa</taxon>
        <taxon>Chordata</taxon>
        <taxon>Craniata</taxon>
        <taxon>Vertebrata</taxon>
        <taxon>Chondrichthyes</taxon>
        <taxon>Holocephali</taxon>
        <taxon>Chimaeriformes</taxon>
        <taxon>Callorhinchidae</taxon>
        <taxon>Callorhinchus</taxon>
    </lineage>
</organism>
<comment type="similarity">
    <text evidence="2">Belongs to the guanylin family.</text>
</comment>
<evidence type="ECO:0000256" key="6">
    <source>
        <dbReference type="ARBA" id="ARBA00037765"/>
    </source>
</evidence>
<dbReference type="InterPro" id="IPR000879">
    <property type="entry name" value="Guanylin"/>
</dbReference>
<evidence type="ECO:0000256" key="4">
    <source>
        <dbReference type="ARBA" id="ARBA00022729"/>
    </source>
</evidence>
<feature type="disulfide bond" evidence="8">
    <location>
        <begin position="59"/>
        <end position="72"/>
    </location>
</feature>
<evidence type="ECO:0000256" key="3">
    <source>
        <dbReference type="ARBA" id="ARBA00022525"/>
    </source>
</evidence>
<dbReference type="PANTHER" id="PTHR11318:SF4">
    <property type="entry name" value="GUANYLATE CYCLASE ACTIVATOR 2B"/>
    <property type="match status" value="1"/>
</dbReference>
<comment type="function">
    <text evidence="6">Endogenous activator of intestinal guanylate cyclase. It stimulates this enzyme through the same receptor binding region as the heat-stable enterotoxins. May be a potent physiological regulator of intestinal fluid and electrolyte transport. May be an autocrine/paracrine regulator of intestinal salt and water transport.</text>
</comment>
<protein>
    <recommendedName>
        <fullName evidence="7">Guanylate cyclase activator 2B</fullName>
    </recommendedName>
</protein>